<proteinExistence type="inferred from homology"/>
<dbReference type="OrthoDB" id="248751at2759"/>
<gene>
    <name evidence="9" type="ORF">THASP1DRAFT_23013</name>
</gene>
<accession>A0A4V1IWX8</accession>
<dbReference type="Gene3D" id="3.30.40.210">
    <property type="match status" value="1"/>
</dbReference>
<dbReference type="InterPro" id="IPR038510">
    <property type="entry name" value="Spt4_sf"/>
</dbReference>
<name>A0A4V1IWX8_9FUNG</name>
<dbReference type="Proteomes" id="UP000271241">
    <property type="component" value="Unassembled WGS sequence"/>
</dbReference>
<evidence type="ECO:0000256" key="1">
    <source>
        <dbReference type="ARBA" id="ARBA00004123"/>
    </source>
</evidence>
<dbReference type="PIRSF" id="PIRSF025023">
    <property type="entry name" value="Spt4"/>
    <property type="match status" value="1"/>
</dbReference>
<evidence type="ECO:0000256" key="2">
    <source>
        <dbReference type="ARBA" id="ARBA00010464"/>
    </source>
</evidence>
<organism evidence="9 10">
    <name type="scientific">Thamnocephalis sphaerospora</name>
    <dbReference type="NCBI Taxonomy" id="78915"/>
    <lineage>
        <taxon>Eukaryota</taxon>
        <taxon>Fungi</taxon>
        <taxon>Fungi incertae sedis</taxon>
        <taxon>Zoopagomycota</taxon>
        <taxon>Zoopagomycotina</taxon>
        <taxon>Zoopagomycetes</taxon>
        <taxon>Zoopagales</taxon>
        <taxon>Sigmoideomycetaceae</taxon>
        <taxon>Thamnocephalis</taxon>
    </lineage>
</organism>
<evidence type="ECO:0000256" key="4">
    <source>
        <dbReference type="ARBA" id="ARBA00023163"/>
    </source>
</evidence>
<dbReference type="EMBL" id="KZ992541">
    <property type="protein sequence ID" value="RKP09109.1"/>
    <property type="molecule type" value="Genomic_DNA"/>
</dbReference>
<dbReference type="GO" id="GO:0140673">
    <property type="term" value="P:transcription elongation-coupled chromatin remodeling"/>
    <property type="evidence" value="ECO:0007669"/>
    <property type="project" value="InterPro"/>
</dbReference>
<dbReference type="PANTHER" id="PTHR12882:SF1">
    <property type="entry name" value="TRANSCRIPTION ELONGATION FACTOR SPT4"/>
    <property type="match status" value="1"/>
</dbReference>
<dbReference type="PANTHER" id="PTHR12882">
    <property type="entry name" value="SUPPRESSOR OF TY 4"/>
    <property type="match status" value="1"/>
</dbReference>
<evidence type="ECO:0000256" key="3">
    <source>
        <dbReference type="ARBA" id="ARBA00020182"/>
    </source>
</evidence>
<dbReference type="GO" id="GO:0032044">
    <property type="term" value="C:DSIF complex"/>
    <property type="evidence" value="ECO:0007669"/>
    <property type="project" value="TreeGrafter"/>
</dbReference>
<dbReference type="Pfam" id="PF06093">
    <property type="entry name" value="Spt4"/>
    <property type="match status" value="1"/>
</dbReference>
<dbReference type="SUPFAM" id="SSF63393">
    <property type="entry name" value="RNA polymerase subunits"/>
    <property type="match status" value="1"/>
</dbReference>
<dbReference type="InterPro" id="IPR029040">
    <property type="entry name" value="RPABC4/Spt4"/>
</dbReference>
<dbReference type="CDD" id="cd07973">
    <property type="entry name" value="Spt4"/>
    <property type="match status" value="1"/>
</dbReference>
<dbReference type="GO" id="GO:0000993">
    <property type="term" value="F:RNA polymerase II complex binding"/>
    <property type="evidence" value="ECO:0007669"/>
    <property type="project" value="TreeGrafter"/>
</dbReference>
<protein>
    <recommendedName>
        <fullName evidence="3 6">Transcription elongation factor SPT4</fullName>
    </recommendedName>
</protein>
<dbReference type="AlphaFoldDB" id="A0A4V1IWX8"/>
<dbReference type="InterPro" id="IPR022800">
    <property type="entry name" value="Spt4/RpoE2_Znf"/>
</dbReference>
<evidence type="ECO:0000256" key="6">
    <source>
        <dbReference type="PIRNR" id="PIRNR025023"/>
    </source>
</evidence>
<feature type="domain" description="Spt4/RpoE2 zinc finger" evidence="8">
    <location>
        <begin position="14"/>
        <end position="91"/>
    </location>
</feature>
<keyword evidence="10" id="KW-1185">Reference proteome</keyword>
<keyword evidence="9" id="KW-0648">Protein biosynthesis</keyword>
<sequence>MANNSILPSSRRQLRACLLCSLLKQLHQFRMDGCDNCEELMRMRGSLDRVQECTTTNFEGVLAMVQPERSWASQWQRIERFTPGMYAIRVTGMPPDDVLDELDRRGIPYTPRDGSMPQ</sequence>
<evidence type="ECO:0000256" key="7">
    <source>
        <dbReference type="SAM" id="MobiDB-lite"/>
    </source>
</evidence>
<dbReference type="InterPro" id="IPR009287">
    <property type="entry name" value="Spt4"/>
</dbReference>
<evidence type="ECO:0000313" key="10">
    <source>
        <dbReference type="Proteomes" id="UP000271241"/>
    </source>
</evidence>
<dbReference type="GO" id="GO:0006355">
    <property type="term" value="P:regulation of DNA-templated transcription"/>
    <property type="evidence" value="ECO:0007669"/>
    <property type="project" value="InterPro"/>
</dbReference>
<dbReference type="SMART" id="SM01389">
    <property type="entry name" value="Spt4"/>
    <property type="match status" value="1"/>
</dbReference>
<keyword evidence="9" id="KW-0251">Elongation factor</keyword>
<evidence type="ECO:0000259" key="8">
    <source>
        <dbReference type="SMART" id="SM01389"/>
    </source>
</evidence>
<comment type="function">
    <text evidence="6">The SPT4-SPT5 complex mediates both activation and inhibition of transcription elongation, and plays a role in pre-mRNA processing. This complex seems to be important for the stability of the RNA polymerase II elongation machinery on the chromatin template but not for the inherent ability of this machinery to translocate down the gene.</text>
</comment>
<keyword evidence="4 6" id="KW-0804">Transcription</keyword>
<evidence type="ECO:0000256" key="5">
    <source>
        <dbReference type="ARBA" id="ARBA00023242"/>
    </source>
</evidence>
<reference evidence="10" key="1">
    <citation type="journal article" date="2018" name="Nat. Microbiol.">
        <title>Leveraging single-cell genomics to expand the fungal tree of life.</title>
        <authorList>
            <person name="Ahrendt S.R."/>
            <person name="Quandt C.A."/>
            <person name="Ciobanu D."/>
            <person name="Clum A."/>
            <person name="Salamov A."/>
            <person name="Andreopoulos B."/>
            <person name="Cheng J.F."/>
            <person name="Woyke T."/>
            <person name="Pelin A."/>
            <person name="Henrissat B."/>
            <person name="Reynolds N.K."/>
            <person name="Benny G.L."/>
            <person name="Smith M.E."/>
            <person name="James T.Y."/>
            <person name="Grigoriev I.V."/>
        </authorList>
    </citation>
    <scope>NUCLEOTIDE SEQUENCE [LARGE SCALE GENOMIC DNA]</scope>
    <source>
        <strain evidence="10">RSA 1356</strain>
    </source>
</reference>
<dbReference type="GO" id="GO:0003746">
    <property type="term" value="F:translation elongation factor activity"/>
    <property type="evidence" value="ECO:0007669"/>
    <property type="project" value="UniProtKB-KW"/>
</dbReference>
<evidence type="ECO:0000313" key="9">
    <source>
        <dbReference type="EMBL" id="RKP09109.1"/>
    </source>
</evidence>
<dbReference type="STRING" id="78915.A0A4V1IWX8"/>
<keyword evidence="5 6" id="KW-0539">Nucleus</keyword>
<dbReference type="GO" id="GO:0008270">
    <property type="term" value="F:zinc ion binding"/>
    <property type="evidence" value="ECO:0007669"/>
    <property type="project" value="InterPro"/>
</dbReference>
<comment type="similarity">
    <text evidence="2 6">Belongs to the SPT4 family.</text>
</comment>
<feature type="region of interest" description="Disordered" evidence="7">
    <location>
        <begin position="97"/>
        <end position="118"/>
    </location>
</feature>
<comment type="subcellular location">
    <subcellularLocation>
        <location evidence="1 6">Nucleus</location>
    </subcellularLocation>
</comment>